<evidence type="ECO:0000313" key="2">
    <source>
        <dbReference type="Proteomes" id="UP000316598"/>
    </source>
</evidence>
<dbReference type="Gene3D" id="2.60.40.10">
    <property type="entry name" value="Immunoglobulins"/>
    <property type="match status" value="1"/>
</dbReference>
<proteinExistence type="predicted"/>
<dbReference type="EMBL" id="SJPI01000002">
    <property type="protein sequence ID" value="TWT50689.1"/>
    <property type="molecule type" value="Genomic_DNA"/>
</dbReference>
<keyword evidence="2" id="KW-1185">Reference proteome</keyword>
<dbReference type="InterPro" id="IPR011467">
    <property type="entry name" value="DUF1573"/>
</dbReference>
<comment type="caution">
    <text evidence="1">The sequence shown here is derived from an EMBL/GenBank/DDBJ whole genome shotgun (WGS) entry which is preliminary data.</text>
</comment>
<sequence>MRALTRLGQKDEPAIGYRLSVWILFLIPGSELSSAEEIRLTDEQLAMRARLGVVVLSADNKVELKIPLGFMDDKIQGQVLLVNDSKAPATIANVKTSCGCTSAVPVEELIQAGGRNILLVDYRPKSAGKSRLEALITFGEKEFHLSGIAETMPRMALVSTTMEFGKNDRANIVIKKFAPTRIDRLIVSPASIKVENFVDGDESVSATLVRAPDRFHDHVSVSPALGDRSYAGLNLTVHYKGMVDALPRRIIATGKTLRFYLRGDVEPLVKADEMSISFDGQTLCVPCKVTPQNGVLKVLIEDVFEPGEHMLSVQMNDFSFPLTIIKR</sequence>
<dbReference type="RefSeq" id="WP_146515874.1">
    <property type="nucleotide sequence ID" value="NZ_SJPI01000002.1"/>
</dbReference>
<dbReference type="AlphaFoldDB" id="A0A5C5WKR4"/>
<organism evidence="1 2">
    <name type="scientific">Rubripirellula amarantea</name>
    <dbReference type="NCBI Taxonomy" id="2527999"/>
    <lineage>
        <taxon>Bacteria</taxon>
        <taxon>Pseudomonadati</taxon>
        <taxon>Planctomycetota</taxon>
        <taxon>Planctomycetia</taxon>
        <taxon>Pirellulales</taxon>
        <taxon>Pirellulaceae</taxon>
        <taxon>Rubripirellula</taxon>
    </lineage>
</organism>
<dbReference type="Pfam" id="PF07610">
    <property type="entry name" value="DUF1573"/>
    <property type="match status" value="1"/>
</dbReference>
<gene>
    <name evidence="1" type="ORF">Pla22_34320</name>
</gene>
<accession>A0A5C5WKR4</accession>
<dbReference type="InterPro" id="IPR013783">
    <property type="entry name" value="Ig-like_fold"/>
</dbReference>
<reference evidence="1 2" key="1">
    <citation type="submission" date="2019-02" db="EMBL/GenBank/DDBJ databases">
        <title>Deep-cultivation of Planctomycetes and their phenomic and genomic characterization uncovers novel biology.</title>
        <authorList>
            <person name="Wiegand S."/>
            <person name="Jogler M."/>
            <person name="Boedeker C."/>
            <person name="Pinto D."/>
            <person name="Vollmers J."/>
            <person name="Rivas-Marin E."/>
            <person name="Kohn T."/>
            <person name="Peeters S.H."/>
            <person name="Heuer A."/>
            <person name="Rast P."/>
            <person name="Oberbeckmann S."/>
            <person name="Bunk B."/>
            <person name="Jeske O."/>
            <person name="Meyerdierks A."/>
            <person name="Storesund J.E."/>
            <person name="Kallscheuer N."/>
            <person name="Luecker S."/>
            <person name="Lage O.M."/>
            <person name="Pohl T."/>
            <person name="Merkel B.J."/>
            <person name="Hornburger P."/>
            <person name="Mueller R.-W."/>
            <person name="Bruemmer F."/>
            <person name="Labrenz M."/>
            <person name="Spormann A.M."/>
            <person name="Op Den Camp H."/>
            <person name="Overmann J."/>
            <person name="Amann R."/>
            <person name="Jetten M.S.M."/>
            <person name="Mascher T."/>
            <person name="Medema M.H."/>
            <person name="Devos D.P."/>
            <person name="Kaster A.-K."/>
            <person name="Ovreas L."/>
            <person name="Rohde M."/>
            <person name="Galperin M.Y."/>
            <person name="Jogler C."/>
        </authorList>
    </citation>
    <scope>NUCLEOTIDE SEQUENCE [LARGE SCALE GENOMIC DNA]</scope>
    <source>
        <strain evidence="1 2">Pla22</strain>
    </source>
</reference>
<evidence type="ECO:0008006" key="3">
    <source>
        <dbReference type="Google" id="ProtNLM"/>
    </source>
</evidence>
<dbReference type="Proteomes" id="UP000316598">
    <property type="component" value="Unassembled WGS sequence"/>
</dbReference>
<dbReference type="OrthoDB" id="273711at2"/>
<evidence type="ECO:0000313" key="1">
    <source>
        <dbReference type="EMBL" id="TWT50689.1"/>
    </source>
</evidence>
<name>A0A5C5WKR4_9BACT</name>
<protein>
    <recommendedName>
        <fullName evidence="3">DUF1573 domain-containing protein</fullName>
    </recommendedName>
</protein>